<evidence type="ECO:0000313" key="4">
    <source>
        <dbReference type="Proteomes" id="UP001424741"/>
    </source>
</evidence>
<dbReference type="CDD" id="cd01483">
    <property type="entry name" value="E1_enzyme_family"/>
    <property type="match status" value="1"/>
</dbReference>
<proteinExistence type="predicted"/>
<dbReference type="SUPFAM" id="SSF69572">
    <property type="entry name" value="Activating enzymes of the ubiquitin-like proteins"/>
    <property type="match status" value="1"/>
</dbReference>
<comment type="caution">
    <text evidence="3">The sequence shown here is derived from an EMBL/GenBank/DDBJ whole genome shotgun (WGS) entry which is preliminary data.</text>
</comment>
<protein>
    <recommendedName>
        <fullName evidence="5">ThiF family adenylyltransferase</fullName>
    </recommendedName>
</protein>
<dbReference type="Pfam" id="PF20590">
    <property type="entry name" value="DUF6791"/>
    <property type="match status" value="1"/>
</dbReference>
<dbReference type="EMBL" id="BAABRL010000015">
    <property type="protein sequence ID" value="GAA5497481.1"/>
    <property type="molecule type" value="Genomic_DNA"/>
</dbReference>
<reference evidence="3 4" key="1">
    <citation type="submission" date="2024-02" db="EMBL/GenBank/DDBJ databases">
        <title>Rubritalea halochordaticola NBRC 107102.</title>
        <authorList>
            <person name="Ichikawa N."/>
            <person name="Katano-Makiyama Y."/>
            <person name="Hidaka K."/>
        </authorList>
    </citation>
    <scope>NUCLEOTIDE SEQUENCE [LARGE SCALE GENOMIC DNA]</scope>
    <source>
        <strain evidence="3 4">NBRC 107102</strain>
    </source>
</reference>
<feature type="domain" description="THIF-type NAD/FAD binding fold" evidence="1">
    <location>
        <begin position="180"/>
        <end position="299"/>
    </location>
</feature>
<evidence type="ECO:0008006" key="5">
    <source>
        <dbReference type="Google" id="ProtNLM"/>
    </source>
</evidence>
<dbReference type="NCBIfam" id="NF004803">
    <property type="entry name" value="PRK06153.1-2"/>
    <property type="match status" value="1"/>
</dbReference>
<evidence type="ECO:0000259" key="1">
    <source>
        <dbReference type="Pfam" id="PF00899"/>
    </source>
</evidence>
<name>A0ABP9V8U5_9BACT</name>
<dbReference type="InterPro" id="IPR000594">
    <property type="entry name" value="ThiF_NAD_FAD-bd"/>
</dbReference>
<dbReference type="Proteomes" id="UP001424741">
    <property type="component" value="Unassembled WGS sequence"/>
</dbReference>
<evidence type="ECO:0000259" key="2">
    <source>
        <dbReference type="Pfam" id="PF20590"/>
    </source>
</evidence>
<accession>A0ABP9V8U5</accession>
<evidence type="ECO:0000313" key="3">
    <source>
        <dbReference type="EMBL" id="GAA5497481.1"/>
    </source>
</evidence>
<dbReference type="InterPro" id="IPR046741">
    <property type="entry name" value="DUF6791"/>
</dbReference>
<dbReference type="Pfam" id="PF00899">
    <property type="entry name" value="ThiF"/>
    <property type="match status" value="1"/>
</dbReference>
<feature type="domain" description="DUF6791" evidence="2">
    <location>
        <begin position="10"/>
        <end position="163"/>
    </location>
</feature>
<dbReference type="InterPro" id="IPR035985">
    <property type="entry name" value="Ubiquitin-activating_enz"/>
</dbReference>
<dbReference type="Gene3D" id="3.40.50.720">
    <property type="entry name" value="NAD(P)-binding Rossmann-like Domain"/>
    <property type="match status" value="1"/>
</dbReference>
<organism evidence="3 4">
    <name type="scientific">Rubritalea halochordaticola</name>
    <dbReference type="NCBI Taxonomy" id="714537"/>
    <lineage>
        <taxon>Bacteria</taxon>
        <taxon>Pseudomonadati</taxon>
        <taxon>Verrucomicrobiota</taxon>
        <taxon>Verrucomicrobiia</taxon>
        <taxon>Verrucomicrobiales</taxon>
        <taxon>Rubritaleaceae</taxon>
        <taxon>Rubritalea</taxon>
    </lineage>
</organism>
<keyword evidence="4" id="KW-1185">Reference proteome</keyword>
<sequence length="389" mass="44601">MFQKLANHNEDLRRLVDKGYAVSFDTNHLVIRDIPYLNDKQQLERGAFVCKLVFTTTEKVKPDNHVIFFSGSTPHGLDRKPIPLIGNLPVATIRLPNSPDIQVQRRFSNKPKGLRNFNDFFDKVEHYVTMICGPAIELYGVTPFTYRQMQTSQNKSVFHLQDTLTSRAEITELSELFENEIVTIIGMGGTGSYLLDYLVKTPVKEIRIYDNDLYHVHNAFRSPGAVDSNEFNKNKAEVFAKRYENFRTGISFYSEHVTTETLNLNESTFVFVCVDSGQSRRDIFDLLLKLEIPFIDVGMGLNRKHSSLNGLVRTTYFSREDGQATKEKGFVDLRDQPDNIYKSNIQIAELNALNASLAIIKYKQLKGFYYKSDEPECLLFEIGDMKIVD</sequence>
<gene>
    <name evidence="3" type="ORF">Rhal01_03677</name>
</gene>
<dbReference type="RefSeq" id="WP_346189988.1">
    <property type="nucleotide sequence ID" value="NZ_BAABRL010000015.1"/>
</dbReference>